<reference evidence="2" key="2">
    <citation type="submission" date="2021-09" db="EMBL/GenBank/DDBJ databases">
        <authorList>
            <person name="Jia N."/>
            <person name="Wang J."/>
            <person name="Shi W."/>
            <person name="Du L."/>
            <person name="Sun Y."/>
            <person name="Zhan W."/>
            <person name="Jiang J."/>
            <person name="Wang Q."/>
            <person name="Zhang B."/>
            <person name="Ji P."/>
            <person name="Sakyi L.B."/>
            <person name="Cui X."/>
            <person name="Yuan T."/>
            <person name="Jiang B."/>
            <person name="Yang W."/>
            <person name="Lam T.T.-Y."/>
            <person name="Chang Q."/>
            <person name="Ding S."/>
            <person name="Wang X."/>
            <person name="Zhu J."/>
            <person name="Ruan X."/>
            <person name="Zhao L."/>
            <person name="Wei J."/>
            <person name="Que T."/>
            <person name="Du C."/>
            <person name="Cheng J."/>
            <person name="Dai P."/>
            <person name="Han X."/>
            <person name="Huang E."/>
            <person name="Gao Y."/>
            <person name="Liu J."/>
            <person name="Shao H."/>
            <person name="Ye R."/>
            <person name="Li L."/>
            <person name="Wei W."/>
            <person name="Wang X."/>
            <person name="Wang C."/>
            <person name="Huo Q."/>
            <person name="Li W."/>
            <person name="Guo W."/>
            <person name="Chen H."/>
            <person name="Chen S."/>
            <person name="Zhou L."/>
            <person name="Zhou L."/>
            <person name="Ni X."/>
            <person name="Tian J."/>
            <person name="Zhou Y."/>
            <person name="Sheng Y."/>
            <person name="Liu T."/>
            <person name="Pan Y."/>
            <person name="Xia L."/>
            <person name="Li J."/>
            <person name="Zhao F."/>
            <person name="Cao W."/>
        </authorList>
    </citation>
    <scope>NUCLEOTIDE SEQUENCE</scope>
    <source>
        <strain evidence="2">Rmic-2018</strain>
        <tissue evidence="2">Larvae</tissue>
    </source>
</reference>
<gene>
    <name evidence="2" type="ORF">HPB51_021660</name>
</gene>
<name>A0A9J6EV83_RHIMP</name>
<accession>A0A9J6EV83</accession>
<dbReference type="Pfam" id="PF03184">
    <property type="entry name" value="DDE_1"/>
    <property type="match status" value="1"/>
</dbReference>
<keyword evidence="3" id="KW-1185">Reference proteome</keyword>
<reference evidence="2" key="1">
    <citation type="journal article" date="2020" name="Cell">
        <title>Large-Scale Comparative Analyses of Tick Genomes Elucidate Their Genetic Diversity and Vector Capacities.</title>
        <authorList>
            <consortium name="Tick Genome and Microbiome Consortium (TIGMIC)"/>
            <person name="Jia N."/>
            <person name="Wang J."/>
            <person name="Shi W."/>
            <person name="Du L."/>
            <person name="Sun Y."/>
            <person name="Zhan W."/>
            <person name="Jiang J.F."/>
            <person name="Wang Q."/>
            <person name="Zhang B."/>
            <person name="Ji P."/>
            <person name="Bell-Sakyi L."/>
            <person name="Cui X.M."/>
            <person name="Yuan T.T."/>
            <person name="Jiang B.G."/>
            <person name="Yang W.F."/>
            <person name="Lam T.T."/>
            <person name="Chang Q.C."/>
            <person name="Ding S.J."/>
            <person name="Wang X.J."/>
            <person name="Zhu J.G."/>
            <person name="Ruan X.D."/>
            <person name="Zhao L."/>
            <person name="Wei J.T."/>
            <person name="Ye R.Z."/>
            <person name="Que T.C."/>
            <person name="Du C.H."/>
            <person name="Zhou Y.H."/>
            <person name="Cheng J.X."/>
            <person name="Dai P.F."/>
            <person name="Guo W.B."/>
            <person name="Han X.H."/>
            <person name="Huang E.J."/>
            <person name="Li L.F."/>
            <person name="Wei W."/>
            <person name="Gao Y.C."/>
            <person name="Liu J.Z."/>
            <person name="Shao H.Z."/>
            <person name="Wang X."/>
            <person name="Wang C.C."/>
            <person name="Yang T.C."/>
            <person name="Huo Q.B."/>
            <person name="Li W."/>
            <person name="Chen H.Y."/>
            <person name="Chen S.E."/>
            <person name="Zhou L.G."/>
            <person name="Ni X.B."/>
            <person name="Tian J.H."/>
            <person name="Sheng Y."/>
            <person name="Liu T."/>
            <person name="Pan Y.S."/>
            <person name="Xia L.Y."/>
            <person name="Li J."/>
            <person name="Zhao F."/>
            <person name="Cao W.C."/>
        </authorList>
    </citation>
    <scope>NUCLEOTIDE SEQUENCE</scope>
    <source>
        <strain evidence="2">Rmic-2018</strain>
    </source>
</reference>
<dbReference type="Proteomes" id="UP000821866">
    <property type="component" value="Chromosome 10"/>
</dbReference>
<proteinExistence type="predicted"/>
<dbReference type="InterPro" id="IPR004875">
    <property type="entry name" value="DDE_SF_endonuclease_dom"/>
</dbReference>
<dbReference type="EMBL" id="JABSTU010000002">
    <property type="protein sequence ID" value="KAH8038103.1"/>
    <property type="molecule type" value="Genomic_DNA"/>
</dbReference>
<evidence type="ECO:0000259" key="1">
    <source>
        <dbReference type="Pfam" id="PF03184"/>
    </source>
</evidence>
<evidence type="ECO:0000313" key="3">
    <source>
        <dbReference type="Proteomes" id="UP000821866"/>
    </source>
</evidence>
<protein>
    <recommendedName>
        <fullName evidence="1">DDE-1 domain-containing protein</fullName>
    </recommendedName>
</protein>
<sequence>MKQKYPKFLVHRRLAGMECKQLDKKLSVLDAMHYIASAWDAITPETIVNCFRHCGFNRSGACSTSEAAVPVDEEPEFGNLELPGSFADYVGAAADVAVCSAMSLDDFIETVRPDTAGTFDEEEMDDTVEASASVPTYADVLCYVDNIRRVACAREEIGDLLPDVAALERKLMHRGWANSQKKIRFFLKVIFRSVKHAGNASLLYALDDHLVKNGTPCFKNPSAEYLTSTDGFLILPLGVKLYSPATIHSAYSLRVLSFNGSATHYSFSSL</sequence>
<evidence type="ECO:0000313" key="2">
    <source>
        <dbReference type="EMBL" id="KAH8038103.1"/>
    </source>
</evidence>
<dbReference type="VEuPathDB" id="VectorBase:LOC119181655"/>
<comment type="caution">
    <text evidence="2">The sequence shown here is derived from an EMBL/GenBank/DDBJ whole genome shotgun (WGS) entry which is preliminary data.</text>
</comment>
<organism evidence="2 3">
    <name type="scientific">Rhipicephalus microplus</name>
    <name type="common">Cattle tick</name>
    <name type="synonym">Boophilus microplus</name>
    <dbReference type="NCBI Taxonomy" id="6941"/>
    <lineage>
        <taxon>Eukaryota</taxon>
        <taxon>Metazoa</taxon>
        <taxon>Ecdysozoa</taxon>
        <taxon>Arthropoda</taxon>
        <taxon>Chelicerata</taxon>
        <taxon>Arachnida</taxon>
        <taxon>Acari</taxon>
        <taxon>Parasitiformes</taxon>
        <taxon>Ixodida</taxon>
        <taxon>Ixodoidea</taxon>
        <taxon>Ixodidae</taxon>
        <taxon>Rhipicephalinae</taxon>
        <taxon>Rhipicephalus</taxon>
        <taxon>Boophilus</taxon>
    </lineage>
</organism>
<feature type="domain" description="DDE-1" evidence="1">
    <location>
        <begin position="1"/>
        <end position="51"/>
    </location>
</feature>
<dbReference type="GO" id="GO:0003676">
    <property type="term" value="F:nucleic acid binding"/>
    <property type="evidence" value="ECO:0007669"/>
    <property type="project" value="InterPro"/>
</dbReference>
<dbReference type="AlphaFoldDB" id="A0A9J6EV83"/>